<reference evidence="2 3" key="1">
    <citation type="journal article" date="2015" name="J. Biotechnol.">
        <title>Complete genome sequence of Paenibacillus beijingensis 7188(T) (=DSM 24997(T)), a novel rhizobacterium from jujube garden soil.</title>
        <authorList>
            <person name="Kwak Y."/>
            <person name="Shin J.H."/>
        </authorList>
    </citation>
    <scope>NUCLEOTIDE SEQUENCE [LARGE SCALE GENOMIC DNA]</scope>
    <source>
        <strain evidence="2 3">DSM 24997</strain>
    </source>
</reference>
<dbReference type="KEGG" id="pbj:VN24_22705"/>
<gene>
    <name evidence="2" type="ORF">VN24_22705</name>
</gene>
<dbReference type="Pfam" id="PF12323">
    <property type="entry name" value="HTH_OrfB_IS605"/>
    <property type="match status" value="1"/>
</dbReference>
<proteinExistence type="predicted"/>
<organism evidence="2 3">
    <name type="scientific">Paenibacillus beijingensis</name>
    <dbReference type="NCBI Taxonomy" id="1126833"/>
    <lineage>
        <taxon>Bacteria</taxon>
        <taxon>Bacillati</taxon>
        <taxon>Bacillota</taxon>
        <taxon>Bacilli</taxon>
        <taxon>Bacillales</taxon>
        <taxon>Paenibacillaceae</taxon>
        <taxon>Paenibacillus</taxon>
    </lineage>
</organism>
<name>A0A0D5NNK8_9BACL</name>
<accession>A0A0D5NNK8</accession>
<dbReference type="InterPro" id="IPR021027">
    <property type="entry name" value="Transposase_put_HTH"/>
</dbReference>
<protein>
    <recommendedName>
        <fullName evidence="1">Transposase putative helix-turn-helix domain-containing protein</fullName>
    </recommendedName>
</protein>
<dbReference type="HOGENOM" id="CLU_2754038_0_0_9"/>
<dbReference type="OrthoDB" id="56768at2"/>
<dbReference type="STRING" id="1126833.VN24_22705"/>
<evidence type="ECO:0000259" key="1">
    <source>
        <dbReference type="Pfam" id="PF12323"/>
    </source>
</evidence>
<evidence type="ECO:0000313" key="3">
    <source>
        <dbReference type="Proteomes" id="UP000032633"/>
    </source>
</evidence>
<reference evidence="3" key="2">
    <citation type="submission" date="2015-03" db="EMBL/GenBank/DDBJ databases">
        <title>Genome sequence of Paenibacillus beijingensis strain DSM 24997T.</title>
        <authorList>
            <person name="Kwak Y."/>
            <person name="Shin J.-H."/>
        </authorList>
    </citation>
    <scope>NUCLEOTIDE SEQUENCE [LARGE SCALE GENOMIC DNA]</scope>
    <source>
        <strain evidence="3">DSM 24997</strain>
    </source>
</reference>
<feature type="domain" description="Transposase putative helix-turn-helix" evidence="1">
    <location>
        <begin position="1"/>
        <end position="24"/>
    </location>
</feature>
<dbReference type="EMBL" id="CP011058">
    <property type="protein sequence ID" value="AJY76856.1"/>
    <property type="molecule type" value="Genomic_DNA"/>
</dbReference>
<keyword evidence="3" id="KW-1185">Reference proteome</keyword>
<dbReference type="RefSeq" id="WP_045672281.1">
    <property type="nucleotide sequence ID" value="NZ_CP011058.1"/>
</dbReference>
<evidence type="ECO:0000313" key="2">
    <source>
        <dbReference type="EMBL" id="AJY76856.1"/>
    </source>
</evidence>
<dbReference type="PATRIC" id="fig|1126833.4.peg.4992"/>
<dbReference type="AlphaFoldDB" id="A0A0D5NNK8"/>
<dbReference type="Proteomes" id="UP000032633">
    <property type="component" value="Chromosome"/>
</dbReference>
<sequence length="70" mass="8577">MQITFQFRLYPTHKQEEKMNRTIGYPEYKEVHSQVLQDCLQRLDDAYQRFFRGEAGYPRYKSADRYVSFT</sequence>